<dbReference type="InterPro" id="IPR029466">
    <property type="entry name" value="NAM-associated_C"/>
</dbReference>
<dbReference type="Pfam" id="PF14303">
    <property type="entry name" value="NAM-associated"/>
    <property type="match status" value="1"/>
</dbReference>
<comment type="caution">
    <text evidence="2">The sequence shown here is derived from an EMBL/GenBank/DDBJ whole genome shotgun (WGS) entry which is preliminary data.</text>
</comment>
<accession>A0AAD8NXJ6</accession>
<evidence type="ECO:0000259" key="1">
    <source>
        <dbReference type="Pfam" id="PF14303"/>
    </source>
</evidence>
<dbReference type="PANTHER" id="PTHR45023:SF4">
    <property type="entry name" value="GLYCINE-RICH PROTEIN-RELATED"/>
    <property type="match status" value="1"/>
</dbReference>
<sequence>MNNLRSHWHMLKRKVTLLNSFYIQLRKQTSSGWCDDLLLKHGKEMYEAQEDTKFTYNHAWYFVKDEPKWKEQIVGTHSQSLSGKTSIEDISSKTNNFVDLNDDNEVTTENTVEELPRPMGTKKAKAMMPFITSIGDALENKILPSQEKGDGTTGNQHINI</sequence>
<protein>
    <recommendedName>
        <fullName evidence="1">No apical meristem-associated C-terminal domain-containing protein</fullName>
    </recommendedName>
</protein>
<dbReference type="EMBL" id="JAUHHV010000002">
    <property type="protein sequence ID" value="KAK1431730.1"/>
    <property type="molecule type" value="Genomic_DNA"/>
</dbReference>
<evidence type="ECO:0000313" key="3">
    <source>
        <dbReference type="Proteomes" id="UP001229421"/>
    </source>
</evidence>
<feature type="domain" description="No apical meristem-associated C-terminal" evidence="1">
    <location>
        <begin position="53"/>
        <end position="127"/>
    </location>
</feature>
<gene>
    <name evidence="2" type="ORF">QVD17_08315</name>
</gene>
<dbReference type="Proteomes" id="UP001229421">
    <property type="component" value="Unassembled WGS sequence"/>
</dbReference>
<reference evidence="2" key="1">
    <citation type="journal article" date="2023" name="bioRxiv">
        <title>Improved chromosome-level genome assembly for marigold (Tagetes erecta).</title>
        <authorList>
            <person name="Jiang F."/>
            <person name="Yuan L."/>
            <person name="Wang S."/>
            <person name="Wang H."/>
            <person name="Xu D."/>
            <person name="Wang A."/>
            <person name="Fan W."/>
        </authorList>
    </citation>
    <scope>NUCLEOTIDE SEQUENCE</scope>
    <source>
        <strain evidence="2">WSJ</strain>
        <tissue evidence="2">Leaf</tissue>
    </source>
</reference>
<dbReference type="AlphaFoldDB" id="A0AAD8NXJ6"/>
<keyword evidence="3" id="KW-1185">Reference proteome</keyword>
<dbReference type="PANTHER" id="PTHR45023">
    <property type="match status" value="1"/>
</dbReference>
<name>A0AAD8NXJ6_TARER</name>
<organism evidence="2 3">
    <name type="scientific">Tagetes erecta</name>
    <name type="common">African marigold</name>
    <dbReference type="NCBI Taxonomy" id="13708"/>
    <lineage>
        <taxon>Eukaryota</taxon>
        <taxon>Viridiplantae</taxon>
        <taxon>Streptophyta</taxon>
        <taxon>Embryophyta</taxon>
        <taxon>Tracheophyta</taxon>
        <taxon>Spermatophyta</taxon>
        <taxon>Magnoliopsida</taxon>
        <taxon>eudicotyledons</taxon>
        <taxon>Gunneridae</taxon>
        <taxon>Pentapetalae</taxon>
        <taxon>asterids</taxon>
        <taxon>campanulids</taxon>
        <taxon>Asterales</taxon>
        <taxon>Asteraceae</taxon>
        <taxon>Asteroideae</taxon>
        <taxon>Heliantheae alliance</taxon>
        <taxon>Tageteae</taxon>
        <taxon>Tagetes</taxon>
    </lineage>
</organism>
<proteinExistence type="predicted"/>
<evidence type="ECO:0000313" key="2">
    <source>
        <dbReference type="EMBL" id="KAK1431730.1"/>
    </source>
</evidence>